<name>A0A7K1YAW7_9SPHI</name>
<organism evidence="1 2">
    <name type="scientific">Hufsiella arboris</name>
    <dbReference type="NCBI Taxonomy" id="2695275"/>
    <lineage>
        <taxon>Bacteria</taxon>
        <taxon>Pseudomonadati</taxon>
        <taxon>Bacteroidota</taxon>
        <taxon>Sphingobacteriia</taxon>
        <taxon>Sphingobacteriales</taxon>
        <taxon>Sphingobacteriaceae</taxon>
        <taxon>Hufsiella</taxon>
    </lineage>
</organism>
<protein>
    <recommendedName>
        <fullName evidence="3">Capsule assembly Wzi family protein</fullName>
    </recommendedName>
</protein>
<keyword evidence="2" id="KW-1185">Reference proteome</keyword>
<accession>A0A7K1YAW7</accession>
<evidence type="ECO:0000313" key="1">
    <source>
        <dbReference type="EMBL" id="MXV51722.1"/>
    </source>
</evidence>
<dbReference type="EMBL" id="WVHT01000005">
    <property type="protein sequence ID" value="MXV51722.1"/>
    <property type="molecule type" value="Genomic_DNA"/>
</dbReference>
<evidence type="ECO:0008006" key="3">
    <source>
        <dbReference type="Google" id="ProtNLM"/>
    </source>
</evidence>
<evidence type="ECO:0000313" key="2">
    <source>
        <dbReference type="Proteomes" id="UP000466586"/>
    </source>
</evidence>
<dbReference type="InterPro" id="IPR038636">
    <property type="entry name" value="Wzi_sf"/>
</dbReference>
<dbReference type="Proteomes" id="UP000466586">
    <property type="component" value="Unassembled WGS sequence"/>
</dbReference>
<proteinExistence type="predicted"/>
<sequence length="551" mass="63233">MPIKLRTSSIFIIVIFLLLTLSVSRVHAQAVWENTDNEIYNFLSRQAQKGTIVLDDQIQPITRKEISRHLDSLEAKRNDLTPKEQKELTFYRKEYSEFNVNLKDSLTFLRKDEAQRWRVFGVKKDGFILRAEPVLGIGTIQGSGQNIFRTSNGLSFWGQAGKHFGFQFYFRDITEHGTGIDSLRQFTPEPGIVRAGDLEDPKSINYSDLRGYVSYSWKNGSIAIGKDQLLWGYGQTGRVVLSDKAPAYPFIRLDYRPLKWLGFEYHHAWLQSGVLDSAQFYSKGNGVYGNEREFFVPKFMASHTLSFYPWKGLSLFMGESIVYSDQLEIGYLIPIMFFKAYDQYVSRYNINAGSNGQFFFGINSRNNIPKTQLYGSLFIDEIRLSTVTDQNKSRNQLGFTIGGKITDVLLSYLTLGVEYTRINPFVYDNIIPAQTYTSETYSLGDWMGNNADRFTLSANYTPVAKLKTSFYFQKIRKGGPGTLDQQYFAEPQPDFLFDHQKDINRFNAVVSYELINKLYIRAAITIDKQKDYVNSVTTTPKQAQLGISYGW</sequence>
<gene>
    <name evidence="1" type="ORF">GS399_12125</name>
</gene>
<comment type="caution">
    <text evidence="1">The sequence shown here is derived from an EMBL/GenBank/DDBJ whole genome shotgun (WGS) entry which is preliminary data.</text>
</comment>
<dbReference type="Gene3D" id="2.40.160.130">
    <property type="entry name" value="Capsule assembly protein Wzi"/>
    <property type="match status" value="1"/>
</dbReference>
<dbReference type="AlphaFoldDB" id="A0A7K1YAW7"/>
<reference evidence="1 2" key="1">
    <citation type="submission" date="2019-11" db="EMBL/GenBank/DDBJ databases">
        <title>Pedobacter sp. HMF7647 Genome sequencing and assembly.</title>
        <authorList>
            <person name="Kang H."/>
            <person name="Kim H."/>
            <person name="Joh K."/>
        </authorList>
    </citation>
    <scope>NUCLEOTIDE SEQUENCE [LARGE SCALE GENOMIC DNA]</scope>
    <source>
        <strain evidence="1 2">HMF7647</strain>
    </source>
</reference>